<evidence type="ECO:0000313" key="2">
    <source>
        <dbReference type="Proteomes" id="UP001055072"/>
    </source>
</evidence>
<keyword evidence="2" id="KW-1185">Reference proteome</keyword>
<name>A0ACB8UB48_9APHY</name>
<reference evidence="1" key="1">
    <citation type="journal article" date="2021" name="Environ. Microbiol.">
        <title>Gene family expansions and transcriptome signatures uncover fungal adaptations to wood decay.</title>
        <authorList>
            <person name="Hage H."/>
            <person name="Miyauchi S."/>
            <person name="Viragh M."/>
            <person name="Drula E."/>
            <person name="Min B."/>
            <person name="Chaduli D."/>
            <person name="Navarro D."/>
            <person name="Favel A."/>
            <person name="Norest M."/>
            <person name="Lesage-Meessen L."/>
            <person name="Balint B."/>
            <person name="Merenyi Z."/>
            <person name="de Eugenio L."/>
            <person name="Morin E."/>
            <person name="Martinez A.T."/>
            <person name="Baldrian P."/>
            <person name="Stursova M."/>
            <person name="Martinez M.J."/>
            <person name="Novotny C."/>
            <person name="Magnuson J.K."/>
            <person name="Spatafora J.W."/>
            <person name="Maurice S."/>
            <person name="Pangilinan J."/>
            <person name="Andreopoulos W."/>
            <person name="LaButti K."/>
            <person name="Hundley H."/>
            <person name="Na H."/>
            <person name="Kuo A."/>
            <person name="Barry K."/>
            <person name="Lipzen A."/>
            <person name="Henrissat B."/>
            <person name="Riley R."/>
            <person name="Ahrendt S."/>
            <person name="Nagy L.G."/>
            <person name="Grigoriev I.V."/>
            <person name="Martin F."/>
            <person name="Rosso M.N."/>
        </authorList>
    </citation>
    <scope>NUCLEOTIDE SEQUENCE</scope>
    <source>
        <strain evidence="1">CBS 384.51</strain>
    </source>
</reference>
<dbReference type="EMBL" id="MU274905">
    <property type="protein sequence ID" value="KAI0091476.1"/>
    <property type="molecule type" value="Genomic_DNA"/>
</dbReference>
<accession>A0ACB8UB48</accession>
<organism evidence="1 2">
    <name type="scientific">Irpex rosettiformis</name>
    <dbReference type="NCBI Taxonomy" id="378272"/>
    <lineage>
        <taxon>Eukaryota</taxon>
        <taxon>Fungi</taxon>
        <taxon>Dikarya</taxon>
        <taxon>Basidiomycota</taxon>
        <taxon>Agaricomycotina</taxon>
        <taxon>Agaricomycetes</taxon>
        <taxon>Polyporales</taxon>
        <taxon>Irpicaceae</taxon>
        <taxon>Irpex</taxon>
    </lineage>
</organism>
<gene>
    <name evidence="1" type="ORF">BDY19DRAFT_628398</name>
</gene>
<dbReference type="Proteomes" id="UP001055072">
    <property type="component" value="Unassembled WGS sequence"/>
</dbReference>
<comment type="caution">
    <text evidence="1">The sequence shown here is derived from an EMBL/GenBank/DDBJ whole genome shotgun (WGS) entry which is preliminary data.</text>
</comment>
<evidence type="ECO:0000313" key="1">
    <source>
        <dbReference type="EMBL" id="KAI0091476.1"/>
    </source>
</evidence>
<proteinExistence type="predicted"/>
<protein>
    <submittedName>
        <fullName evidence="1">Uncharacterized protein</fullName>
    </submittedName>
</protein>
<sequence length="161" mass="17963">MRIRLQRLTLTTHRRTSEFKTDQLLVRASNPDRHTGTRHVHSGFSCSQTSGSTARLTSAGDSDSFFCAPNIGQCLTNSNDSVNCLTVYSFIGNRRILPQSQTYLAFGPGKCPIFFVQALSAITTPSPGLETDPKVQWARFRSSYCFLPVQCLIPLLNDFWP</sequence>